<evidence type="ECO:0000313" key="2">
    <source>
        <dbReference type="EMBL" id="MBW7573586.1"/>
    </source>
</evidence>
<dbReference type="Proteomes" id="UP000719942">
    <property type="component" value="Unassembled WGS sequence"/>
</dbReference>
<comment type="caution">
    <text evidence="2">The sequence shown here is derived from an EMBL/GenBank/DDBJ whole genome shotgun (WGS) entry which is preliminary data.</text>
</comment>
<accession>A0ABS7DSP5</accession>
<dbReference type="InterPro" id="IPR035895">
    <property type="entry name" value="HPr-like_sf"/>
</dbReference>
<keyword evidence="3" id="KW-1185">Reference proteome</keyword>
<dbReference type="PROSITE" id="PS51350">
    <property type="entry name" value="PTS_HPR_DOM"/>
    <property type="match status" value="1"/>
</dbReference>
<name>A0ABS7DSP5_9FIRM</name>
<reference evidence="2 3" key="1">
    <citation type="submission" date="2021-03" db="EMBL/GenBank/DDBJ databases">
        <title>Caproiciproducens sp. nov. isolated from feces of cow.</title>
        <authorList>
            <person name="Choi J.-Y."/>
        </authorList>
    </citation>
    <scope>NUCLEOTIDE SEQUENCE [LARGE SCALE GENOMIC DNA]</scope>
    <source>
        <strain evidence="2 3">AGMB10547</strain>
    </source>
</reference>
<proteinExistence type="predicted"/>
<evidence type="ECO:0000313" key="3">
    <source>
        <dbReference type="Proteomes" id="UP000719942"/>
    </source>
</evidence>
<dbReference type="InterPro" id="IPR000032">
    <property type="entry name" value="HPr-like"/>
</dbReference>
<evidence type="ECO:0000259" key="1">
    <source>
        <dbReference type="PROSITE" id="PS51350"/>
    </source>
</evidence>
<protein>
    <submittedName>
        <fullName evidence="2">HPr family phosphocarrier protein</fullName>
    </submittedName>
</protein>
<dbReference type="EMBL" id="JAGFNZ010000005">
    <property type="protein sequence ID" value="MBW7573586.1"/>
    <property type="molecule type" value="Genomic_DNA"/>
</dbReference>
<sequence>MYTTSILLSSIEAVKKFVTLTNSYTFPINLTTDRYKIDAKSIMGVFSLDLSKPVTIEVPGEEGKEFISQLEQFKPQTQN</sequence>
<dbReference type="Pfam" id="PF00381">
    <property type="entry name" value="PTS-HPr"/>
    <property type="match status" value="1"/>
</dbReference>
<gene>
    <name evidence="2" type="ORF">J5W02_12275</name>
</gene>
<organism evidence="2 3">
    <name type="scientific">Caproiciproducens faecalis</name>
    <dbReference type="NCBI Taxonomy" id="2820301"/>
    <lineage>
        <taxon>Bacteria</taxon>
        <taxon>Bacillati</taxon>
        <taxon>Bacillota</taxon>
        <taxon>Clostridia</taxon>
        <taxon>Eubacteriales</taxon>
        <taxon>Acutalibacteraceae</taxon>
        <taxon>Caproiciproducens</taxon>
    </lineage>
</organism>
<dbReference type="SUPFAM" id="SSF55594">
    <property type="entry name" value="HPr-like"/>
    <property type="match status" value="1"/>
</dbReference>
<dbReference type="RefSeq" id="WP_219965996.1">
    <property type="nucleotide sequence ID" value="NZ_JAGFNZ010000005.1"/>
</dbReference>
<feature type="domain" description="HPr" evidence="1">
    <location>
        <begin position="1"/>
        <end position="79"/>
    </location>
</feature>
<dbReference type="Gene3D" id="3.30.1340.10">
    <property type="entry name" value="HPr-like"/>
    <property type="match status" value="1"/>
</dbReference>